<protein>
    <submittedName>
        <fullName evidence="2">Uncharacterized protein</fullName>
    </submittedName>
</protein>
<dbReference type="Proteomes" id="UP000887564">
    <property type="component" value="Unplaced"/>
</dbReference>
<evidence type="ECO:0000313" key="2">
    <source>
        <dbReference type="WBParaSite" id="PEQ_0000816401-mRNA-1"/>
    </source>
</evidence>
<evidence type="ECO:0000313" key="1">
    <source>
        <dbReference type="Proteomes" id="UP000887564"/>
    </source>
</evidence>
<organism evidence="1 2">
    <name type="scientific">Parascaris equorum</name>
    <name type="common">Equine roundworm</name>
    <dbReference type="NCBI Taxonomy" id="6256"/>
    <lineage>
        <taxon>Eukaryota</taxon>
        <taxon>Metazoa</taxon>
        <taxon>Ecdysozoa</taxon>
        <taxon>Nematoda</taxon>
        <taxon>Chromadorea</taxon>
        <taxon>Rhabditida</taxon>
        <taxon>Spirurina</taxon>
        <taxon>Ascaridomorpha</taxon>
        <taxon>Ascaridoidea</taxon>
        <taxon>Ascarididae</taxon>
        <taxon>Parascaris</taxon>
    </lineage>
</organism>
<proteinExistence type="predicted"/>
<reference evidence="2" key="1">
    <citation type="submission" date="2022-11" db="UniProtKB">
        <authorList>
            <consortium name="WormBaseParasite"/>
        </authorList>
    </citation>
    <scope>IDENTIFICATION</scope>
</reference>
<sequence length="95" mass="11356">MMHGYVEETGQMFNSMRLLLYRWHLPVVRYLERPMRQTMITLQRFQRVALMRSILMAQFDATAERLDELPGCFLYRVYVACFGTSTVRIIVFLKV</sequence>
<accession>A0A914RNT1</accession>
<name>A0A914RNT1_PAREQ</name>
<keyword evidence="1" id="KW-1185">Reference proteome</keyword>
<dbReference type="WBParaSite" id="PEQ_0000816401-mRNA-1">
    <property type="protein sequence ID" value="PEQ_0000816401-mRNA-1"/>
    <property type="gene ID" value="PEQ_0000816401"/>
</dbReference>
<dbReference type="AlphaFoldDB" id="A0A914RNT1"/>